<organism evidence="1 2">
    <name type="scientific">Acaulospora colombiana</name>
    <dbReference type="NCBI Taxonomy" id="27376"/>
    <lineage>
        <taxon>Eukaryota</taxon>
        <taxon>Fungi</taxon>
        <taxon>Fungi incertae sedis</taxon>
        <taxon>Mucoromycota</taxon>
        <taxon>Glomeromycotina</taxon>
        <taxon>Glomeromycetes</taxon>
        <taxon>Diversisporales</taxon>
        <taxon>Acaulosporaceae</taxon>
        <taxon>Acaulospora</taxon>
    </lineage>
</organism>
<evidence type="ECO:0000313" key="1">
    <source>
        <dbReference type="EMBL" id="CAG8704948.1"/>
    </source>
</evidence>
<gene>
    <name evidence="1" type="ORF">ACOLOM_LOCUS10413</name>
</gene>
<name>A0ACA9PDC6_9GLOM</name>
<feature type="non-terminal residue" evidence="1">
    <location>
        <position position="43"/>
    </location>
</feature>
<reference evidence="1" key="1">
    <citation type="submission" date="2021-06" db="EMBL/GenBank/DDBJ databases">
        <authorList>
            <person name="Kallberg Y."/>
            <person name="Tangrot J."/>
            <person name="Rosling A."/>
        </authorList>
    </citation>
    <scope>NUCLEOTIDE SEQUENCE</scope>
    <source>
        <strain evidence="1">CL356</strain>
    </source>
</reference>
<proteinExistence type="predicted"/>
<comment type="caution">
    <text evidence="1">The sequence shown here is derived from an EMBL/GenBank/DDBJ whole genome shotgun (WGS) entry which is preliminary data.</text>
</comment>
<dbReference type="Proteomes" id="UP000789525">
    <property type="component" value="Unassembled WGS sequence"/>
</dbReference>
<sequence length="43" mass="5019">RSTIRPISSATGSNREPLRRRRYPEANQVSYQASQYFSETDDK</sequence>
<keyword evidence="2" id="KW-1185">Reference proteome</keyword>
<accession>A0ACA9PDC6</accession>
<dbReference type="EMBL" id="CAJVPT010033478">
    <property type="protein sequence ID" value="CAG8704948.1"/>
    <property type="molecule type" value="Genomic_DNA"/>
</dbReference>
<protein>
    <submittedName>
        <fullName evidence="1">12425_t:CDS:1</fullName>
    </submittedName>
</protein>
<feature type="non-terminal residue" evidence="1">
    <location>
        <position position="1"/>
    </location>
</feature>
<evidence type="ECO:0000313" key="2">
    <source>
        <dbReference type="Proteomes" id="UP000789525"/>
    </source>
</evidence>